<proteinExistence type="predicted"/>
<feature type="domain" description="DUF676" evidence="1">
    <location>
        <begin position="1"/>
        <end position="86"/>
    </location>
</feature>
<reference evidence="2 3" key="1">
    <citation type="submission" date="2024-06" db="EMBL/GenBank/DDBJ databases">
        <title>A chromosome level genome sequence of Diviner's sage (Salvia divinorum).</title>
        <authorList>
            <person name="Ford S.A."/>
            <person name="Ro D.-K."/>
            <person name="Ness R.W."/>
            <person name="Phillips M.A."/>
        </authorList>
    </citation>
    <scope>NUCLEOTIDE SEQUENCE [LARGE SCALE GENOMIC DNA]</scope>
    <source>
        <strain evidence="2">SAF-2024a</strain>
        <tissue evidence="2">Leaf</tissue>
    </source>
</reference>
<dbReference type="PANTHER" id="PTHR12482">
    <property type="entry name" value="LIPASE ROG1-RELATED-RELATED"/>
    <property type="match status" value="1"/>
</dbReference>
<evidence type="ECO:0000313" key="2">
    <source>
        <dbReference type="EMBL" id="KAL1540272.1"/>
    </source>
</evidence>
<dbReference type="PANTHER" id="PTHR12482:SF41">
    <property type="entry name" value="ALPHA_BETA-HYDROLASES SUPERFAMILY PROTEIN"/>
    <property type="match status" value="1"/>
</dbReference>
<sequence>MTSATPHLGARGHRLIPVLYGCHSLEKVALHTSGVPRRTGKHVFLRDNDNGKPSLLLQMTDDLKFTSALQSFTRREAYANTSFDRILRRGPVGSEYTLISVQVYEGLLLTPRFRLKLTALNSHGANAKQHIDTARSFTTLPSPSSRSSPLTYPATTVVVSVSRRRRRLSPSVQEQRG</sequence>
<keyword evidence="3" id="KW-1185">Reference proteome</keyword>
<dbReference type="AlphaFoldDB" id="A0ABD1G8T2"/>
<accession>A0ABD1G8T2</accession>
<dbReference type="InterPro" id="IPR007751">
    <property type="entry name" value="DUF676_lipase-like"/>
</dbReference>
<name>A0ABD1G8T2_SALDI</name>
<evidence type="ECO:0000313" key="3">
    <source>
        <dbReference type="Proteomes" id="UP001567538"/>
    </source>
</evidence>
<protein>
    <recommendedName>
        <fullName evidence="1">DUF676 domain-containing protein</fullName>
    </recommendedName>
</protein>
<evidence type="ECO:0000259" key="1">
    <source>
        <dbReference type="Pfam" id="PF05057"/>
    </source>
</evidence>
<dbReference type="EMBL" id="JBEAFC010000009">
    <property type="protein sequence ID" value="KAL1540272.1"/>
    <property type="molecule type" value="Genomic_DNA"/>
</dbReference>
<dbReference type="InterPro" id="IPR044294">
    <property type="entry name" value="Lipase-like"/>
</dbReference>
<dbReference type="Proteomes" id="UP001567538">
    <property type="component" value="Unassembled WGS sequence"/>
</dbReference>
<dbReference type="Pfam" id="PF05057">
    <property type="entry name" value="DUF676"/>
    <property type="match status" value="1"/>
</dbReference>
<gene>
    <name evidence="2" type="ORF">AAHA92_24649</name>
</gene>
<comment type="caution">
    <text evidence="2">The sequence shown here is derived from an EMBL/GenBank/DDBJ whole genome shotgun (WGS) entry which is preliminary data.</text>
</comment>
<organism evidence="2 3">
    <name type="scientific">Salvia divinorum</name>
    <name type="common">Maria pastora</name>
    <name type="synonym">Diviner's sage</name>
    <dbReference type="NCBI Taxonomy" id="28513"/>
    <lineage>
        <taxon>Eukaryota</taxon>
        <taxon>Viridiplantae</taxon>
        <taxon>Streptophyta</taxon>
        <taxon>Embryophyta</taxon>
        <taxon>Tracheophyta</taxon>
        <taxon>Spermatophyta</taxon>
        <taxon>Magnoliopsida</taxon>
        <taxon>eudicotyledons</taxon>
        <taxon>Gunneridae</taxon>
        <taxon>Pentapetalae</taxon>
        <taxon>asterids</taxon>
        <taxon>lamiids</taxon>
        <taxon>Lamiales</taxon>
        <taxon>Lamiaceae</taxon>
        <taxon>Nepetoideae</taxon>
        <taxon>Mentheae</taxon>
        <taxon>Salviinae</taxon>
        <taxon>Salvia</taxon>
        <taxon>Salvia subgen. Calosphace</taxon>
    </lineage>
</organism>